<keyword evidence="3" id="KW-1185">Reference proteome</keyword>
<dbReference type="RefSeq" id="WP_184811176.1">
    <property type="nucleotide sequence ID" value="NZ_JACHJQ010000003.1"/>
</dbReference>
<gene>
    <name evidence="2" type="ORF">FHR82_003268</name>
</gene>
<evidence type="ECO:0000313" key="2">
    <source>
        <dbReference type="EMBL" id="MBB4907048.1"/>
    </source>
</evidence>
<evidence type="ECO:0000313" key="3">
    <source>
        <dbReference type="Proteomes" id="UP000520767"/>
    </source>
</evidence>
<comment type="caution">
    <text evidence="2">The sequence shown here is derived from an EMBL/GenBank/DDBJ whole genome shotgun (WGS) entry which is preliminary data.</text>
</comment>
<accession>A0A7W7VEA3</accession>
<protein>
    <submittedName>
        <fullName evidence="2">Uncharacterized protein</fullName>
    </submittedName>
</protein>
<proteinExistence type="predicted"/>
<sequence>MGHEIITNEESSCSDYRNRRDTGPSIPASIPRKSGGGVRHTGAGRADLGVSVTARLGARYAGRVMMIRRFSSAGMVVRTADPALVGVAQRST</sequence>
<organism evidence="2 3">
    <name type="scientific">Actinophytocola algeriensis</name>
    <dbReference type="NCBI Taxonomy" id="1768010"/>
    <lineage>
        <taxon>Bacteria</taxon>
        <taxon>Bacillati</taxon>
        <taxon>Actinomycetota</taxon>
        <taxon>Actinomycetes</taxon>
        <taxon>Pseudonocardiales</taxon>
        <taxon>Pseudonocardiaceae</taxon>
    </lineage>
</organism>
<feature type="region of interest" description="Disordered" evidence="1">
    <location>
        <begin position="1"/>
        <end position="44"/>
    </location>
</feature>
<dbReference type="AlphaFoldDB" id="A0A7W7VEA3"/>
<dbReference type="EMBL" id="JACHJQ010000003">
    <property type="protein sequence ID" value="MBB4907048.1"/>
    <property type="molecule type" value="Genomic_DNA"/>
</dbReference>
<dbReference type="Proteomes" id="UP000520767">
    <property type="component" value="Unassembled WGS sequence"/>
</dbReference>
<reference evidence="2 3" key="1">
    <citation type="submission" date="2020-08" db="EMBL/GenBank/DDBJ databases">
        <title>Genomic Encyclopedia of Type Strains, Phase III (KMG-III): the genomes of soil and plant-associated and newly described type strains.</title>
        <authorList>
            <person name="Whitman W."/>
        </authorList>
    </citation>
    <scope>NUCLEOTIDE SEQUENCE [LARGE SCALE GENOMIC DNA]</scope>
    <source>
        <strain evidence="2 3">CECT 8960</strain>
    </source>
</reference>
<evidence type="ECO:0000256" key="1">
    <source>
        <dbReference type="SAM" id="MobiDB-lite"/>
    </source>
</evidence>
<name>A0A7W7VEA3_9PSEU</name>